<evidence type="ECO:0000313" key="3">
    <source>
        <dbReference type="EMBL" id="CUS06802.1"/>
    </source>
</evidence>
<dbReference type="Proteomes" id="UP001412239">
    <property type="component" value="Unassembled WGS sequence"/>
</dbReference>
<dbReference type="EMBL" id="LN891337">
    <property type="protein sequence ID" value="CUS06802.1"/>
    <property type="molecule type" value="Genomic_DNA"/>
</dbReference>
<proteinExistence type="predicted"/>
<keyword evidence="2" id="KW-0472">Membrane</keyword>
<feature type="transmembrane region" description="Helical" evidence="2">
    <location>
        <begin position="193"/>
        <end position="213"/>
    </location>
</feature>
<keyword evidence="2" id="KW-1133">Transmembrane helix</keyword>
<name>A0A292PHM0_9PEZI</name>
<gene>
    <name evidence="3" type="ORF">GSTUAT00009114001</name>
</gene>
<feature type="region of interest" description="Disordered" evidence="1">
    <location>
        <begin position="151"/>
        <end position="178"/>
    </location>
</feature>
<protein>
    <submittedName>
        <fullName evidence="3">Uncharacterized protein</fullName>
    </submittedName>
</protein>
<feature type="region of interest" description="Disordered" evidence="1">
    <location>
        <begin position="1"/>
        <end position="62"/>
    </location>
</feature>
<feature type="compositionally biased region" description="Basic residues" evidence="1">
    <location>
        <begin position="1"/>
        <end position="13"/>
    </location>
</feature>
<organism evidence="3 4">
    <name type="scientific">Tuber aestivum</name>
    <name type="common">summer truffle</name>
    <dbReference type="NCBI Taxonomy" id="59557"/>
    <lineage>
        <taxon>Eukaryota</taxon>
        <taxon>Fungi</taxon>
        <taxon>Dikarya</taxon>
        <taxon>Ascomycota</taxon>
        <taxon>Pezizomycotina</taxon>
        <taxon>Pezizomycetes</taxon>
        <taxon>Pezizales</taxon>
        <taxon>Tuberaceae</taxon>
        <taxon>Tuber</taxon>
    </lineage>
</organism>
<keyword evidence="2" id="KW-0812">Transmembrane</keyword>
<evidence type="ECO:0000256" key="2">
    <source>
        <dbReference type="SAM" id="Phobius"/>
    </source>
</evidence>
<sequence>MTQRRSTGRVGRRSKAEEEERAKEEEWAREEAWATREERVREEVQAKEEGERTRARRAMEEEWATREERVREEVQAKEEGERARMRWATEEEWAREEERVREEVQAREARKRDIESGTARETIKYKDSGVSCRPIPIGRFSADIEAVSVEAHQQDRDAKTVDAAQASQSHTKRSEKEYEQREMEVKYPLWFKYPPWTLVIGTAIACLIVLGVLQLDGQATGTSTARYATNVQGQPSCDGLLSLQGRALQA</sequence>
<keyword evidence="4" id="KW-1185">Reference proteome</keyword>
<evidence type="ECO:0000256" key="1">
    <source>
        <dbReference type="SAM" id="MobiDB-lite"/>
    </source>
</evidence>
<reference evidence="3" key="1">
    <citation type="submission" date="2015-10" db="EMBL/GenBank/DDBJ databases">
        <authorList>
            <person name="Regsiter A."/>
            <person name="william w."/>
        </authorList>
    </citation>
    <scope>NUCLEOTIDE SEQUENCE</scope>
    <source>
        <strain evidence="3">Montdore</strain>
    </source>
</reference>
<feature type="compositionally biased region" description="Basic and acidic residues" evidence="1">
    <location>
        <begin position="14"/>
        <end position="62"/>
    </location>
</feature>
<evidence type="ECO:0000313" key="4">
    <source>
        <dbReference type="Proteomes" id="UP001412239"/>
    </source>
</evidence>
<dbReference type="AlphaFoldDB" id="A0A292PHM0"/>
<accession>A0A292PHM0</accession>